<organism evidence="2 3">
    <name type="scientific">Shewanella yunxiaonensis</name>
    <dbReference type="NCBI Taxonomy" id="2829809"/>
    <lineage>
        <taxon>Bacteria</taxon>
        <taxon>Pseudomonadati</taxon>
        <taxon>Pseudomonadota</taxon>
        <taxon>Gammaproteobacteria</taxon>
        <taxon>Alteromonadales</taxon>
        <taxon>Shewanellaceae</taxon>
        <taxon>Shewanella</taxon>
    </lineage>
</organism>
<name>A0ABX7YX60_9GAMM</name>
<dbReference type="Proteomes" id="UP000679575">
    <property type="component" value="Chromosome"/>
</dbReference>
<keyword evidence="1" id="KW-0812">Transmembrane</keyword>
<proteinExistence type="predicted"/>
<keyword evidence="1" id="KW-0472">Membrane</keyword>
<protein>
    <submittedName>
        <fullName evidence="2">Uncharacterized protein</fullName>
    </submittedName>
</protein>
<sequence>MNEKKLSIIAAICLVIGGVLGIIGSFVSPSFRGIAWGVDGTSLVIASALLSVHYIKHRNQHLAAAFLIFLVGQTLVVSGSAMKLSESSPLFASGAGLWAASLALICTSSVIPIVIRVLAGISSVLFAITAIQIYGGAELNPLSKPLPFFAYPIFVFTLFGLAWLHLRLPAKSNLV</sequence>
<keyword evidence="3" id="KW-1185">Reference proteome</keyword>
<feature type="transmembrane region" description="Helical" evidence="1">
    <location>
        <begin position="146"/>
        <end position="166"/>
    </location>
</feature>
<feature type="transmembrane region" description="Helical" evidence="1">
    <location>
        <begin position="113"/>
        <end position="134"/>
    </location>
</feature>
<dbReference type="EMBL" id="CP073587">
    <property type="protein sequence ID" value="QUN07380.1"/>
    <property type="molecule type" value="Genomic_DNA"/>
</dbReference>
<evidence type="ECO:0000256" key="1">
    <source>
        <dbReference type="SAM" id="Phobius"/>
    </source>
</evidence>
<reference evidence="2 3" key="1">
    <citation type="submission" date="2021-04" db="EMBL/GenBank/DDBJ databases">
        <title>Novel species identification of genus Shewanella.</title>
        <authorList>
            <person name="Liu G."/>
        </authorList>
    </citation>
    <scope>NUCLEOTIDE SEQUENCE [LARGE SCALE GENOMIC DNA]</scope>
    <source>
        <strain evidence="2 3">FJAT-54481</strain>
    </source>
</reference>
<feature type="transmembrane region" description="Helical" evidence="1">
    <location>
        <begin position="7"/>
        <end position="27"/>
    </location>
</feature>
<dbReference type="RefSeq" id="WP_212596380.1">
    <property type="nucleotide sequence ID" value="NZ_CP073587.1"/>
</dbReference>
<feature type="transmembrane region" description="Helical" evidence="1">
    <location>
        <begin position="33"/>
        <end position="55"/>
    </location>
</feature>
<keyword evidence="1" id="KW-1133">Transmembrane helix</keyword>
<gene>
    <name evidence="2" type="ORF">KDN34_08280</name>
</gene>
<feature type="transmembrane region" description="Helical" evidence="1">
    <location>
        <begin position="62"/>
        <end position="82"/>
    </location>
</feature>
<evidence type="ECO:0000313" key="2">
    <source>
        <dbReference type="EMBL" id="QUN07380.1"/>
    </source>
</evidence>
<evidence type="ECO:0000313" key="3">
    <source>
        <dbReference type="Proteomes" id="UP000679575"/>
    </source>
</evidence>
<accession>A0ABX7YX60</accession>